<dbReference type="Proteomes" id="UP000261640">
    <property type="component" value="Unplaced"/>
</dbReference>
<feature type="coiled-coil region" evidence="2">
    <location>
        <begin position="40"/>
        <end position="67"/>
    </location>
</feature>
<accession>A0A7N8XWX1</accession>
<evidence type="ECO:0000313" key="4">
    <source>
        <dbReference type="Proteomes" id="UP000261640"/>
    </source>
</evidence>
<dbReference type="AlphaFoldDB" id="A0A7N8XWX1"/>
<proteinExistence type="predicted"/>
<evidence type="ECO:0000256" key="1">
    <source>
        <dbReference type="ARBA" id="ARBA00023054"/>
    </source>
</evidence>
<keyword evidence="1 2" id="KW-0175">Coiled coil</keyword>
<organism evidence="3 4">
    <name type="scientific">Mastacembelus armatus</name>
    <name type="common">zig-zag eel</name>
    <dbReference type="NCBI Taxonomy" id="205130"/>
    <lineage>
        <taxon>Eukaryota</taxon>
        <taxon>Metazoa</taxon>
        <taxon>Chordata</taxon>
        <taxon>Craniata</taxon>
        <taxon>Vertebrata</taxon>
        <taxon>Euteleostomi</taxon>
        <taxon>Actinopterygii</taxon>
        <taxon>Neopterygii</taxon>
        <taxon>Teleostei</taxon>
        <taxon>Neoteleostei</taxon>
        <taxon>Acanthomorphata</taxon>
        <taxon>Anabantaria</taxon>
        <taxon>Synbranchiformes</taxon>
        <taxon>Mastacembelidae</taxon>
        <taxon>Mastacembelus</taxon>
    </lineage>
</organism>
<keyword evidence="4" id="KW-1185">Reference proteome</keyword>
<dbReference type="PANTHER" id="PTHR21549:SF1">
    <property type="entry name" value="COILED-COIL DOMAIN-CONTAINING PROTEIN 148"/>
    <property type="match status" value="1"/>
</dbReference>
<sequence length="399" mass="47297">DRPLQKYLNSTSDNLVDIDNIPEEVVDSDCPYPELKDSLIQTFQSLSESYQNRLQSLQEQLQRIERFCGWCPDDHQCFQFILTLYTHDIPNHRALCLDMLQRLFPGKTRQELIEHGRVLDWQCFTQTQLNVVIHQWQRDYEELLSRALVTLQEARFTHQEELELQRDRQQQQDICSHLRNKVSLQQWRAQQEEVARLEAAIAARQQEEEEARLKKEQEKEAAIKAQQKEKVILSSSHALEREAAHVLYECLEKGLFRSDVHTLCAPPRVQFRSDMLQRRREEREAQELERQRKEEEKQNRLEALRNQVRVVAEADPERIMADTHAWKSRQLNAMEFDLQRPLYSINTYTDTQIVSDPRVRVEQALREAGLHHSQYAKEVLSVITPPKLPRRDTKSILKF</sequence>
<dbReference type="PANTHER" id="PTHR21549">
    <property type="entry name" value="MUTATED IN BLADDER CANCER 1"/>
    <property type="match status" value="1"/>
</dbReference>
<dbReference type="Ensembl" id="ENSMAMT00000063406.1">
    <property type="protein sequence ID" value="ENSMAMP00000056361.1"/>
    <property type="gene ID" value="ENSMAMG00000002630.2"/>
</dbReference>
<name>A0A7N8XWX1_9TELE</name>
<protein>
    <submittedName>
        <fullName evidence="3">Coiled-coil domain containing 148</fullName>
    </submittedName>
</protein>
<evidence type="ECO:0000256" key="2">
    <source>
        <dbReference type="SAM" id="Coils"/>
    </source>
</evidence>
<dbReference type="GeneTree" id="ENSGT00940000153988"/>
<reference evidence="3" key="1">
    <citation type="submission" date="2025-08" db="UniProtKB">
        <authorList>
            <consortium name="Ensembl"/>
        </authorList>
    </citation>
    <scope>IDENTIFICATION</scope>
</reference>
<reference evidence="3" key="2">
    <citation type="submission" date="2025-09" db="UniProtKB">
        <authorList>
            <consortium name="Ensembl"/>
        </authorList>
    </citation>
    <scope>IDENTIFICATION</scope>
</reference>
<evidence type="ECO:0000313" key="3">
    <source>
        <dbReference type="Ensembl" id="ENSMAMP00000056361.1"/>
    </source>
</evidence>
<dbReference type="InterPro" id="IPR039902">
    <property type="entry name" value="CCDC148/CCDC112"/>
</dbReference>
<feature type="coiled-coil region" evidence="2">
    <location>
        <begin position="271"/>
        <end position="314"/>
    </location>
</feature>
<feature type="coiled-coil region" evidence="2">
    <location>
        <begin position="194"/>
        <end position="228"/>
    </location>
</feature>